<evidence type="ECO:0000313" key="1">
    <source>
        <dbReference type="EMBL" id="RNA32641.1"/>
    </source>
</evidence>
<comment type="caution">
    <text evidence="1">The sequence shown here is derived from an EMBL/GenBank/DDBJ whole genome shotgun (WGS) entry which is preliminary data.</text>
</comment>
<protein>
    <submittedName>
        <fullName evidence="1">Uncharacterized protein</fullName>
    </submittedName>
</protein>
<dbReference type="AlphaFoldDB" id="A0A3M7SA51"/>
<organism evidence="1 2">
    <name type="scientific">Brachionus plicatilis</name>
    <name type="common">Marine rotifer</name>
    <name type="synonym">Brachionus muelleri</name>
    <dbReference type="NCBI Taxonomy" id="10195"/>
    <lineage>
        <taxon>Eukaryota</taxon>
        <taxon>Metazoa</taxon>
        <taxon>Spiralia</taxon>
        <taxon>Gnathifera</taxon>
        <taxon>Rotifera</taxon>
        <taxon>Eurotatoria</taxon>
        <taxon>Monogononta</taxon>
        <taxon>Pseudotrocha</taxon>
        <taxon>Ploima</taxon>
        <taxon>Brachionidae</taxon>
        <taxon>Brachionus</taxon>
    </lineage>
</organism>
<proteinExistence type="predicted"/>
<dbReference type="Proteomes" id="UP000276133">
    <property type="component" value="Unassembled WGS sequence"/>
</dbReference>
<reference evidence="1 2" key="1">
    <citation type="journal article" date="2018" name="Sci. Rep.">
        <title>Genomic signatures of local adaptation to the degree of environmental predictability in rotifers.</title>
        <authorList>
            <person name="Franch-Gras L."/>
            <person name="Hahn C."/>
            <person name="Garcia-Roger E.M."/>
            <person name="Carmona M.J."/>
            <person name="Serra M."/>
            <person name="Gomez A."/>
        </authorList>
    </citation>
    <scope>NUCLEOTIDE SEQUENCE [LARGE SCALE GENOMIC DNA]</scope>
    <source>
        <strain evidence="1">HYR1</strain>
    </source>
</reference>
<accession>A0A3M7SA51</accession>
<keyword evidence="2" id="KW-1185">Reference proteome</keyword>
<sequence>MNELFLNFKQRIDPNRLRYKKLQRTKIHIRIKHTCLALRGRPGPLLVSNTCSSTLAFFDLTSSSPFRIFGGLPRFFLTI</sequence>
<gene>
    <name evidence="1" type="ORF">BpHYR1_053018</name>
</gene>
<evidence type="ECO:0000313" key="2">
    <source>
        <dbReference type="Proteomes" id="UP000276133"/>
    </source>
</evidence>
<dbReference type="EMBL" id="REGN01001777">
    <property type="protein sequence ID" value="RNA32641.1"/>
    <property type="molecule type" value="Genomic_DNA"/>
</dbReference>
<name>A0A3M7SA51_BRAPC</name>